<dbReference type="Pfam" id="PF02800">
    <property type="entry name" value="Gp_dh_C"/>
    <property type="match status" value="1"/>
</dbReference>
<comment type="caution">
    <text evidence="10">The sequence shown here is derived from an EMBL/GenBank/DDBJ whole genome shotgun (WGS) entry which is preliminary data.</text>
</comment>
<evidence type="ECO:0000313" key="11">
    <source>
        <dbReference type="Proteomes" id="UP000228596"/>
    </source>
</evidence>
<evidence type="ECO:0000256" key="5">
    <source>
        <dbReference type="PIRSR" id="PIRSR000149-3"/>
    </source>
</evidence>
<dbReference type="PANTHER" id="PTHR43148">
    <property type="entry name" value="GLYCERALDEHYDE-3-PHOSPHATE DEHYDROGENASE 2"/>
    <property type="match status" value="1"/>
</dbReference>
<reference evidence="11" key="1">
    <citation type="submission" date="2017-09" db="EMBL/GenBank/DDBJ databases">
        <title>Depth-based differentiation of microbial function through sediment-hosted aquifers and enrichment of novel symbionts in the deep terrestrial subsurface.</title>
        <authorList>
            <person name="Probst A.J."/>
            <person name="Ladd B."/>
            <person name="Jarett J.K."/>
            <person name="Geller-Mcgrath D.E."/>
            <person name="Sieber C.M.K."/>
            <person name="Emerson J.B."/>
            <person name="Anantharaman K."/>
            <person name="Thomas B.C."/>
            <person name="Malmstrom R."/>
            <person name="Stieglmeier M."/>
            <person name="Klingl A."/>
            <person name="Woyke T."/>
            <person name="Ryan C.M."/>
            <person name="Banfield J.F."/>
        </authorList>
    </citation>
    <scope>NUCLEOTIDE SEQUENCE [LARGE SCALE GENOMIC DNA]</scope>
</reference>
<proteinExistence type="inferred from homology"/>
<dbReference type="EC" id="1.2.1.-" evidence="8"/>
<evidence type="ECO:0000256" key="2">
    <source>
        <dbReference type="ARBA" id="ARBA00023002"/>
    </source>
</evidence>
<evidence type="ECO:0000256" key="6">
    <source>
        <dbReference type="PIRSR" id="PIRSR000149-4"/>
    </source>
</evidence>
<evidence type="ECO:0000259" key="9">
    <source>
        <dbReference type="SMART" id="SM00846"/>
    </source>
</evidence>
<dbReference type="SUPFAM" id="SSF51735">
    <property type="entry name" value="NAD(P)-binding Rossmann-fold domains"/>
    <property type="match status" value="1"/>
</dbReference>
<dbReference type="PRINTS" id="PR00078">
    <property type="entry name" value="G3PDHDRGNASE"/>
</dbReference>
<dbReference type="Pfam" id="PF00044">
    <property type="entry name" value="Gp_dh_N"/>
    <property type="match status" value="1"/>
</dbReference>
<dbReference type="CDD" id="cd18126">
    <property type="entry name" value="GAPDH_I_C"/>
    <property type="match status" value="1"/>
</dbReference>
<evidence type="ECO:0000256" key="4">
    <source>
        <dbReference type="PIRSR" id="PIRSR000149-2"/>
    </source>
</evidence>
<dbReference type="Gene3D" id="3.40.50.720">
    <property type="entry name" value="NAD(P)-binding Rossmann-like Domain"/>
    <property type="match status" value="1"/>
</dbReference>
<feature type="binding site" evidence="4">
    <location>
        <position position="197"/>
    </location>
    <ligand>
        <name>D-glyceraldehyde 3-phosphate</name>
        <dbReference type="ChEBI" id="CHEBI:59776"/>
    </ligand>
</feature>
<accession>A0A2M6WWV9</accession>
<dbReference type="Proteomes" id="UP000228596">
    <property type="component" value="Unassembled WGS sequence"/>
</dbReference>
<dbReference type="EMBL" id="PEZV01000027">
    <property type="protein sequence ID" value="PIT97231.1"/>
    <property type="molecule type" value="Genomic_DNA"/>
</dbReference>
<dbReference type="InterPro" id="IPR020829">
    <property type="entry name" value="GlycerAld_3-P_DH_cat"/>
</dbReference>
<dbReference type="AlphaFoldDB" id="A0A2M6WWV9"/>
<dbReference type="FunFam" id="3.40.50.720:FF:000001">
    <property type="entry name" value="Glyceraldehyde-3-phosphate dehydrogenase"/>
    <property type="match status" value="1"/>
</dbReference>
<evidence type="ECO:0000256" key="1">
    <source>
        <dbReference type="ARBA" id="ARBA00007406"/>
    </source>
</evidence>
<sequence>MAIKIAINGFGRIGRQFYRAMIEKMAKGEIKDGEVEVVAVNDLTDPQTLAHLLKFDSIYGILPNNVEWNDESSGKSSGELSVDGHKFTVLSEPDPNKLPWKRMGIDVVVESTGRFVTGEDCRAHIRAGAKKVVMSAPAKKSNVNTYIIGVNEDKLTPSEKIISNASCTTNCIAPVMAIIKENIGIKKSMMTTVHSYTADQVLVDGPHKDLRRARSAAINIVPTTTGAAITTTKIIPELEGIFDGLSIRVPTPVVSISDITIVTKREVTVEEINALFEKESGTPRWKGIVICTSDPVVSTDIIGNPHSAIIDLPLTQVVDKDLLKIVAWYDNEWGYSNRLVEQAIQFGKIS</sequence>
<keyword evidence="5" id="KW-0520">NAD</keyword>
<dbReference type="PIRSF" id="PIRSF000149">
    <property type="entry name" value="GAP_DH"/>
    <property type="match status" value="1"/>
</dbReference>
<feature type="active site" description="Nucleophile" evidence="3">
    <location>
        <position position="167"/>
    </location>
</feature>
<dbReference type="InterPro" id="IPR020831">
    <property type="entry name" value="GlycerAld/Erythrose_P_DH"/>
</dbReference>
<dbReference type="Gene3D" id="3.30.360.10">
    <property type="entry name" value="Dihydrodipicolinate Reductase, domain 2"/>
    <property type="match status" value="1"/>
</dbReference>
<comment type="similarity">
    <text evidence="1 7">Belongs to the glyceraldehyde-3-phosphate dehydrogenase family.</text>
</comment>
<dbReference type="SUPFAM" id="SSF55347">
    <property type="entry name" value="Glyceraldehyde-3-phosphate dehydrogenase-like, C-terminal domain"/>
    <property type="match status" value="1"/>
</dbReference>
<dbReference type="FunFam" id="3.30.360.10:FF:000002">
    <property type="entry name" value="Glyceraldehyde-3-phosphate dehydrogenase"/>
    <property type="match status" value="1"/>
</dbReference>
<dbReference type="NCBIfam" id="TIGR01534">
    <property type="entry name" value="GAPDH-I"/>
    <property type="match status" value="1"/>
</dbReference>
<evidence type="ECO:0000256" key="7">
    <source>
        <dbReference type="RuleBase" id="RU000397"/>
    </source>
</evidence>
<feature type="binding site" evidence="5">
    <location>
        <position position="331"/>
    </location>
    <ligand>
        <name>NAD(+)</name>
        <dbReference type="ChEBI" id="CHEBI:57540"/>
    </ligand>
</feature>
<dbReference type="CDD" id="cd05214">
    <property type="entry name" value="GAPDH_I_N"/>
    <property type="match status" value="1"/>
</dbReference>
<dbReference type="GO" id="GO:0050661">
    <property type="term" value="F:NADP binding"/>
    <property type="evidence" value="ECO:0007669"/>
    <property type="project" value="InterPro"/>
</dbReference>
<feature type="binding site" evidence="4">
    <location>
        <begin position="225"/>
        <end position="226"/>
    </location>
    <ligand>
        <name>D-glyceraldehyde 3-phosphate</name>
        <dbReference type="ChEBI" id="CHEBI:59776"/>
    </ligand>
</feature>
<dbReference type="SMART" id="SM00846">
    <property type="entry name" value="Gp_dh_N"/>
    <property type="match status" value="1"/>
</dbReference>
<dbReference type="GO" id="GO:0051287">
    <property type="term" value="F:NAD binding"/>
    <property type="evidence" value="ECO:0007669"/>
    <property type="project" value="InterPro"/>
</dbReference>
<keyword evidence="5" id="KW-0547">Nucleotide-binding</keyword>
<dbReference type="InterPro" id="IPR020830">
    <property type="entry name" value="GlycerAld_3-P_DH_AS"/>
</dbReference>
<organism evidence="10 11">
    <name type="scientific">Candidatus Berkelbacteria bacterium CG10_big_fil_rev_8_21_14_0_10_41_12</name>
    <dbReference type="NCBI Taxonomy" id="1974513"/>
    <lineage>
        <taxon>Bacteria</taxon>
        <taxon>Candidatus Berkelbacteria</taxon>
    </lineage>
</organism>
<dbReference type="PROSITE" id="PS00071">
    <property type="entry name" value="GAPDH"/>
    <property type="match status" value="1"/>
</dbReference>
<dbReference type="GO" id="GO:0006006">
    <property type="term" value="P:glucose metabolic process"/>
    <property type="evidence" value="ECO:0007669"/>
    <property type="project" value="InterPro"/>
</dbReference>
<gene>
    <name evidence="10" type="primary">gap</name>
    <name evidence="10" type="ORF">COT77_02585</name>
</gene>
<dbReference type="InterPro" id="IPR036291">
    <property type="entry name" value="NAD(P)-bd_dom_sf"/>
</dbReference>
<evidence type="ECO:0000256" key="8">
    <source>
        <dbReference type="RuleBase" id="RU361160"/>
    </source>
</evidence>
<feature type="binding site" evidence="5">
    <location>
        <position position="42"/>
    </location>
    <ligand>
        <name>NAD(+)</name>
        <dbReference type="ChEBI" id="CHEBI:57540"/>
    </ligand>
</feature>
<feature type="binding site" evidence="4">
    <location>
        <begin position="166"/>
        <end position="168"/>
    </location>
    <ligand>
        <name>D-glyceraldehyde 3-phosphate</name>
        <dbReference type="ChEBI" id="CHEBI:59776"/>
    </ligand>
</feature>
<protein>
    <recommendedName>
        <fullName evidence="8">Glyceraldehyde-3-phosphate dehydrogenase</fullName>
        <ecNumber evidence="8">1.2.1.-</ecNumber>
    </recommendedName>
</protein>
<feature type="domain" description="Glyceraldehyde 3-phosphate dehydrogenase NAD(P) binding" evidence="9">
    <location>
        <begin position="3"/>
        <end position="167"/>
    </location>
</feature>
<dbReference type="InterPro" id="IPR006424">
    <property type="entry name" value="Glyceraldehyde-3-P_DH_1"/>
</dbReference>
<dbReference type="GO" id="GO:0016620">
    <property type="term" value="F:oxidoreductase activity, acting on the aldehyde or oxo group of donors, NAD or NADP as acceptor"/>
    <property type="evidence" value="ECO:0007669"/>
    <property type="project" value="InterPro"/>
</dbReference>
<dbReference type="InterPro" id="IPR020828">
    <property type="entry name" value="GlycerAld_3-P_DH_NAD(P)-bd"/>
</dbReference>
<name>A0A2M6WWV9_9BACT</name>
<feature type="binding site" evidence="5">
    <location>
        <position position="135"/>
    </location>
    <ligand>
        <name>NAD(+)</name>
        <dbReference type="ChEBI" id="CHEBI:57540"/>
    </ligand>
</feature>
<evidence type="ECO:0000256" key="3">
    <source>
        <dbReference type="PIRSR" id="PIRSR000149-1"/>
    </source>
</evidence>
<feature type="binding site" evidence="5">
    <location>
        <begin position="12"/>
        <end position="13"/>
    </location>
    <ligand>
        <name>NAD(+)</name>
        <dbReference type="ChEBI" id="CHEBI:57540"/>
    </ligand>
</feature>
<keyword evidence="2 8" id="KW-0560">Oxidoreductase</keyword>
<feature type="site" description="Activates thiol group during catalysis" evidence="6">
    <location>
        <position position="194"/>
    </location>
</feature>
<feature type="binding site" evidence="4">
    <location>
        <position position="248"/>
    </location>
    <ligand>
        <name>D-glyceraldehyde 3-phosphate</name>
        <dbReference type="ChEBI" id="CHEBI:59776"/>
    </ligand>
</feature>
<evidence type="ECO:0000313" key="10">
    <source>
        <dbReference type="EMBL" id="PIT97231.1"/>
    </source>
</evidence>